<dbReference type="PROSITE" id="PS51257">
    <property type="entry name" value="PROKAR_LIPOPROTEIN"/>
    <property type="match status" value="1"/>
</dbReference>
<evidence type="ECO:0000313" key="3">
    <source>
        <dbReference type="EMBL" id="PTC27195.1"/>
    </source>
</evidence>
<dbReference type="RefSeq" id="WP_065902605.1">
    <property type="nucleotide sequence ID" value="NZ_MAUE01000012.1"/>
</dbReference>
<organism evidence="3 5">
    <name type="scientific">Pseudomonas aylmerensis</name>
    <dbReference type="NCBI Taxonomy" id="1869229"/>
    <lineage>
        <taxon>Bacteria</taxon>
        <taxon>Pseudomonadati</taxon>
        <taxon>Pseudomonadota</taxon>
        <taxon>Gammaproteobacteria</taxon>
        <taxon>Pseudomonadales</taxon>
        <taxon>Pseudomonadaceae</taxon>
        <taxon>Pseudomonas</taxon>
    </lineage>
</organism>
<dbReference type="EMBL" id="MAUE01000012">
    <property type="protein sequence ID" value="OCW28776.1"/>
    <property type="molecule type" value="Genomic_DNA"/>
</dbReference>
<keyword evidence="4" id="KW-1185">Reference proteome</keyword>
<comment type="caution">
    <text evidence="3">The sequence shown here is derived from an EMBL/GenBank/DDBJ whole genome shotgun (WGS) entry which is preliminary data.</text>
</comment>
<sequence>MSPSLRVFSALSLASLLSACSVNGSYPDATEPDAAKLRFISNTQNSTLDLFDAQHCAGRTTGMLNNFMMADTRRRADMSVPPPAKTRGLLEVKLPAGQPLFVRLNTNGGSYVCAKAFNFTPEAGKEYEVTFDVDGSNCITTFRRLSRFNGKDARTPLPMFETPLLACAGSTPMFPRQLPETAQRTALINTIVDTNVQLFKMMNPDTPAEAPTTAKALEEQIAKRKVAMGSFTLPQDYWAQYRQNYALLNEEAAAQQTRTLGFYKEVYRFRLTLIEDAVLQQWLNPTDLATRERVKANDKMMTTYYTNTRTSVMIEVLNHHMERMSQLDQRFDVCAHYDKCWHL</sequence>
<evidence type="ECO:0000313" key="5">
    <source>
        <dbReference type="Proteomes" id="UP000240571"/>
    </source>
</evidence>
<dbReference type="EMBL" id="PYWW01000044">
    <property type="protein sequence ID" value="PTC27195.1"/>
    <property type="molecule type" value="Genomic_DNA"/>
</dbReference>
<dbReference type="Proteomes" id="UP000095081">
    <property type="component" value="Unassembled WGS sequence"/>
</dbReference>
<proteinExistence type="predicted"/>
<evidence type="ECO:0000256" key="1">
    <source>
        <dbReference type="SAM" id="SignalP"/>
    </source>
</evidence>
<keyword evidence="1" id="KW-0732">Signal</keyword>
<reference evidence="2 4" key="1">
    <citation type="submission" date="2016-06" db="EMBL/GenBank/DDBJ databases">
        <title>Draft genome sequence of Pseudomonas sp. S1E40, a novel strain antagonistic activity to fungal plant pathogen.</title>
        <authorList>
            <person name="Tambong J.T."/>
            <person name="Tchagang C."/>
            <person name="Xu R."/>
        </authorList>
    </citation>
    <scope>NUCLEOTIDE SEQUENCE [LARGE SCALE GENOMIC DNA]</scope>
    <source>
        <strain evidence="2 4">S1E40</strain>
    </source>
</reference>
<reference evidence="3 5" key="2">
    <citation type="submission" date="2018-03" db="EMBL/GenBank/DDBJ databases">
        <title>Diversity of bacteria associated with corn roots inoculated with woodland soils in Canada, and Description of Pseudomonas aylmerense sp. nov.</title>
        <authorList>
            <person name="Tambong J.T."/>
            <person name="Xu R."/>
            <person name="Tchagang C."/>
        </authorList>
    </citation>
    <scope>NUCLEOTIDE SEQUENCE [LARGE SCALE GENOMIC DNA]</scope>
    <source>
        <strain evidence="3 5">S1E44</strain>
    </source>
</reference>
<name>A0A2T4FUZ1_9PSED</name>
<dbReference type="Proteomes" id="UP000240571">
    <property type="component" value="Unassembled WGS sequence"/>
</dbReference>
<feature type="chain" id="PRO_5015425563" description="Lipoprotein" evidence="1">
    <location>
        <begin position="25"/>
        <end position="343"/>
    </location>
</feature>
<dbReference type="AlphaFoldDB" id="A0A2T4FUZ1"/>
<evidence type="ECO:0008006" key="6">
    <source>
        <dbReference type="Google" id="ProtNLM"/>
    </source>
</evidence>
<accession>A0A2T4FUZ1</accession>
<feature type="signal peptide" evidence="1">
    <location>
        <begin position="1"/>
        <end position="24"/>
    </location>
</feature>
<dbReference type="OrthoDB" id="7017945at2"/>
<gene>
    <name evidence="2" type="ORF">BBG20_09855</name>
    <name evidence="3" type="ORF">C9382_18470</name>
</gene>
<protein>
    <recommendedName>
        <fullName evidence="6">Lipoprotein</fullName>
    </recommendedName>
</protein>
<evidence type="ECO:0000313" key="2">
    <source>
        <dbReference type="EMBL" id="OCW28776.1"/>
    </source>
</evidence>
<evidence type="ECO:0000313" key="4">
    <source>
        <dbReference type="Proteomes" id="UP000095081"/>
    </source>
</evidence>